<dbReference type="EMBL" id="GL883021">
    <property type="protein sequence ID" value="EGG16611.1"/>
    <property type="molecule type" value="Genomic_DNA"/>
</dbReference>
<dbReference type="Gene3D" id="1.20.120.980">
    <property type="entry name" value="Serine carboxypeptidase S28, SKS domain"/>
    <property type="match status" value="1"/>
</dbReference>
<evidence type="ECO:0000256" key="2">
    <source>
        <dbReference type="ARBA" id="ARBA00022670"/>
    </source>
</evidence>
<dbReference type="InterPro" id="IPR042269">
    <property type="entry name" value="Ser_carbopepase_S28_SKS"/>
</dbReference>
<dbReference type="KEGG" id="dfa:DFA_07589"/>
<dbReference type="GeneID" id="14869686"/>
<keyword evidence="5" id="KW-0325">Glycoprotein</keyword>
<dbReference type="Proteomes" id="UP000007797">
    <property type="component" value="Unassembled WGS sequence"/>
</dbReference>
<dbReference type="InterPro" id="IPR029058">
    <property type="entry name" value="AB_hydrolase_fold"/>
</dbReference>
<reference evidence="7" key="1">
    <citation type="journal article" date="2011" name="Genome Res.">
        <title>Phylogeny-wide analysis of social amoeba genomes highlights ancient origins for complex intercellular communication.</title>
        <authorList>
            <person name="Heidel A.J."/>
            <person name="Lawal H.M."/>
            <person name="Felder M."/>
            <person name="Schilde C."/>
            <person name="Helps N.R."/>
            <person name="Tunggal B."/>
            <person name="Rivero F."/>
            <person name="John U."/>
            <person name="Schleicher M."/>
            <person name="Eichinger L."/>
            <person name="Platzer M."/>
            <person name="Noegel A.A."/>
            <person name="Schaap P."/>
            <person name="Gloeckner G."/>
        </authorList>
    </citation>
    <scope>NUCLEOTIDE SEQUENCE [LARGE SCALE GENOMIC DNA]</scope>
    <source>
        <strain evidence="7">SH3</strain>
    </source>
</reference>
<dbReference type="GO" id="GO:0006508">
    <property type="term" value="P:proteolysis"/>
    <property type="evidence" value="ECO:0007669"/>
    <property type="project" value="UniProtKB-KW"/>
</dbReference>
<dbReference type="SUPFAM" id="SSF53474">
    <property type="entry name" value="alpha/beta-Hydrolases"/>
    <property type="match status" value="1"/>
</dbReference>
<proteinExistence type="inferred from homology"/>
<keyword evidence="4" id="KW-0378">Hydrolase</keyword>
<comment type="similarity">
    <text evidence="1">Belongs to the peptidase S28 family.</text>
</comment>
<sequence>MVNGVIHTPFFKKRQQYKRQQLEQLHIDEYNMDSDKIFDREEQRLLFEVSSNQTFWFDQQQDHFDQTNNITWKQQYQVIDDWFDPSQPNAPVFIFLAGEAPMGFFNFQEVQIRAWAQEFKALYVILEHRFYGQSYPTNDLSTHNLKYLTSQQALADAANFLTTFKSERGIADNQAVVFGCSYSGALSAWFRLKYPQLVVGSVAPSGPVLAQLNYTGYYAQFTNSAPTSCVNAAQQASDQVMQLIKQGDKGIKQLEKTFNSCSSLKNGRDLYYFVYSIVEALGGADQMNNPPTWTLNSTCNTLSQNSDLLVNWAEIFNQGLDDKCNDFTLRSFIDQARKTRINDQDGTRSWVFQTCAEFGYFSTTYPGSSVFPGLLNVEEQVKWCQEIYDVPGMTPNIDWTNSYYGGQEIKGSNIMFSNGLLDPWHLLSVNQDNIDGTVKAVTYEAGHCGTLIASTTIDPPSLVDARQGIIGFLKEILSA</sequence>
<dbReference type="OMA" id="MNNPPTW"/>
<dbReference type="AlphaFoldDB" id="F4Q625"/>
<keyword evidence="3" id="KW-0732">Signal</keyword>
<protein>
    <recommendedName>
        <fullName evidence="8">Peptidase S28 family protein</fullName>
    </recommendedName>
</protein>
<keyword evidence="7" id="KW-1185">Reference proteome</keyword>
<keyword evidence="2" id="KW-0645">Protease</keyword>
<dbReference type="OrthoDB" id="1735038at2759"/>
<dbReference type="MEROPS" id="S28.A25"/>
<dbReference type="GO" id="GO:0008239">
    <property type="term" value="F:dipeptidyl-peptidase activity"/>
    <property type="evidence" value="ECO:0007669"/>
    <property type="project" value="TreeGrafter"/>
</dbReference>
<dbReference type="GO" id="GO:0070008">
    <property type="term" value="F:serine-type exopeptidase activity"/>
    <property type="evidence" value="ECO:0007669"/>
    <property type="project" value="InterPro"/>
</dbReference>
<name>F4Q625_CACFS</name>
<evidence type="ECO:0000256" key="1">
    <source>
        <dbReference type="ARBA" id="ARBA00011079"/>
    </source>
</evidence>
<dbReference type="PANTHER" id="PTHR11010">
    <property type="entry name" value="PROTEASE S28 PRO-X CARBOXYPEPTIDASE-RELATED"/>
    <property type="match status" value="1"/>
</dbReference>
<dbReference type="RefSeq" id="XP_004355085.1">
    <property type="nucleotide sequence ID" value="XM_004355033.1"/>
</dbReference>
<evidence type="ECO:0008006" key="8">
    <source>
        <dbReference type="Google" id="ProtNLM"/>
    </source>
</evidence>
<dbReference type="InterPro" id="IPR008758">
    <property type="entry name" value="Peptidase_S28"/>
</dbReference>
<evidence type="ECO:0000313" key="6">
    <source>
        <dbReference type="EMBL" id="EGG16611.1"/>
    </source>
</evidence>
<dbReference type="PANTHER" id="PTHR11010:SF28">
    <property type="entry name" value="SERINE PROTEASE K12H4.7"/>
    <property type="match status" value="1"/>
</dbReference>
<dbReference type="Pfam" id="PF05577">
    <property type="entry name" value="Peptidase_S28"/>
    <property type="match status" value="1"/>
</dbReference>
<evidence type="ECO:0000256" key="3">
    <source>
        <dbReference type="ARBA" id="ARBA00022729"/>
    </source>
</evidence>
<organism evidence="6 7">
    <name type="scientific">Cavenderia fasciculata</name>
    <name type="common">Slime mold</name>
    <name type="synonym">Dictyostelium fasciculatum</name>
    <dbReference type="NCBI Taxonomy" id="261658"/>
    <lineage>
        <taxon>Eukaryota</taxon>
        <taxon>Amoebozoa</taxon>
        <taxon>Evosea</taxon>
        <taxon>Eumycetozoa</taxon>
        <taxon>Dictyostelia</taxon>
        <taxon>Acytosteliales</taxon>
        <taxon>Cavenderiaceae</taxon>
        <taxon>Cavenderia</taxon>
    </lineage>
</organism>
<gene>
    <name evidence="6" type="ORF">DFA_07589</name>
</gene>
<dbReference type="Gene3D" id="3.40.50.1820">
    <property type="entry name" value="alpha/beta hydrolase"/>
    <property type="match status" value="1"/>
</dbReference>
<evidence type="ECO:0000256" key="4">
    <source>
        <dbReference type="ARBA" id="ARBA00022801"/>
    </source>
</evidence>
<evidence type="ECO:0000313" key="7">
    <source>
        <dbReference type="Proteomes" id="UP000007797"/>
    </source>
</evidence>
<accession>F4Q625</accession>
<evidence type="ECO:0000256" key="5">
    <source>
        <dbReference type="ARBA" id="ARBA00023180"/>
    </source>
</evidence>